<organism evidence="1 2">
    <name type="scientific">Bauhinia variegata</name>
    <name type="common">Purple orchid tree</name>
    <name type="synonym">Phanera variegata</name>
    <dbReference type="NCBI Taxonomy" id="167791"/>
    <lineage>
        <taxon>Eukaryota</taxon>
        <taxon>Viridiplantae</taxon>
        <taxon>Streptophyta</taxon>
        <taxon>Embryophyta</taxon>
        <taxon>Tracheophyta</taxon>
        <taxon>Spermatophyta</taxon>
        <taxon>Magnoliopsida</taxon>
        <taxon>eudicotyledons</taxon>
        <taxon>Gunneridae</taxon>
        <taxon>Pentapetalae</taxon>
        <taxon>rosids</taxon>
        <taxon>fabids</taxon>
        <taxon>Fabales</taxon>
        <taxon>Fabaceae</taxon>
        <taxon>Cercidoideae</taxon>
        <taxon>Cercideae</taxon>
        <taxon>Bauhiniinae</taxon>
        <taxon>Bauhinia</taxon>
    </lineage>
</organism>
<comment type="caution">
    <text evidence="1">The sequence shown here is derived from an EMBL/GenBank/DDBJ whole genome shotgun (WGS) entry which is preliminary data.</text>
</comment>
<dbReference type="EMBL" id="CM039438">
    <property type="protein sequence ID" value="KAI4299994.1"/>
    <property type="molecule type" value="Genomic_DNA"/>
</dbReference>
<proteinExistence type="predicted"/>
<sequence length="76" mass="8325">MVNNIGATYPANPIFHSRTKRLSIDYHFVHELVASGALHVSHIPSSSQLADLLTKPFPRSRHSLLTSKIGIVPPPS</sequence>
<evidence type="ECO:0000313" key="2">
    <source>
        <dbReference type="Proteomes" id="UP000828941"/>
    </source>
</evidence>
<keyword evidence="2" id="KW-1185">Reference proteome</keyword>
<name>A0ACB9KRL6_BAUVA</name>
<accession>A0ACB9KRL6</accession>
<protein>
    <submittedName>
        <fullName evidence="1">Uncharacterized protein</fullName>
    </submittedName>
</protein>
<reference evidence="1 2" key="1">
    <citation type="journal article" date="2022" name="DNA Res.">
        <title>Chromosomal-level genome assembly of the orchid tree Bauhinia variegata (Leguminosae; Cercidoideae) supports the allotetraploid origin hypothesis of Bauhinia.</title>
        <authorList>
            <person name="Zhong Y."/>
            <person name="Chen Y."/>
            <person name="Zheng D."/>
            <person name="Pang J."/>
            <person name="Liu Y."/>
            <person name="Luo S."/>
            <person name="Meng S."/>
            <person name="Qian L."/>
            <person name="Wei D."/>
            <person name="Dai S."/>
            <person name="Zhou R."/>
        </authorList>
    </citation>
    <scope>NUCLEOTIDE SEQUENCE [LARGE SCALE GENOMIC DNA]</scope>
    <source>
        <strain evidence="1">BV-YZ2020</strain>
    </source>
</reference>
<dbReference type="Proteomes" id="UP000828941">
    <property type="component" value="Chromosome 13"/>
</dbReference>
<evidence type="ECO:0000313" key="1">
    <source>
        <dbReference type="EMBL" id="KAI4299994.1"/>
    </source>
</evidence>
<gene>
    <name evidence="1" type="ORF">L6164_033414</name>
</gene>